<sequence>MEEEEHELTRIEKIEHEHKLVQRKFHKRNEPEKGGYATLSDYWKEFGHVVQHTMHLKSSSSIQLLLNLTGEFHDVCDAYERDAEIYEYKECFDALDFAWQTVIEDHQPISQTDKVRILNVLRDGQDRASLFGLNQVYHHATEMLDGD</sequence>
<proteinExistence type="predicted"/>
<comment type="caution">
    <text evidence="1">The sequence shown here is derived from an EMBL/GenBank/DDBJ whole genome shotgun (WGS) entry which is preliminary data.</text>
</comment>
<dbReference type="EMBL" id="PJQL01000241">
    <property type="protein sequence ID" value="RCH97878.1"/>
    <property type="molecule type" value="Genomic_DNA"/>
</dbReference>
<dbReference type="Proteomes" id="UP000252139">
    <property type="component" value="Unassembled WGS sequence"/>
</dbReference>
<evidence type="ECO:0000313" key="2">
    <source>
        <dbReference type="Proteomes" id="UP000252139"/>
    </source>
</evidence>
<accession>A0A367K6S6</accession>
<dbReference type="OrthoDB" id="2238774at2759"/>
<gene>
    <name evidence="1" type="ORF">CU097_011942</name>
</gene>
<keyword evidence="2" id="KW-1185">Reference proteome</keyword>
<protein>
    <submittedName>
        <fullName evidence="1">Uncharacterized protein</fullName>
    </submittedName>
</protein>
<evidence type="ECO:0000313" key="1">
    <source>
        <dbReference type="EMBL" id="RCH97878.1"/>
    </source>
</evidence>
<dbReference type="AlphaFoldDB" id="A0A367K6S6"/>
<name>A0A367K6S6_RHIAZ</name>
<reference evidence="1 2" key="1">
    <citation type="journal article" date="2018" name="G3 (Bethesda)">
        <title>Phylogenetic and Phylogenomic Definition of Rhizopus Species.</title>
        <authorList>
            <person name="Gryganskyi A.P."/>
            <person name="Golan J."/>
            <person name="Dolatabadi S."/>
            <person name="Mondo S."/>
            <person name="Robb S."/>
            <person name="Idnurm A."/>
            <person name="Muszewska A."/>
            <person name="Steczkiewicz K."/>
            <person name="Masonjones S."/>
            <person name="Liao H.L."/>
            <person name="Gajdeczka M.T."/>
            <person name="Anike F."/>
            <person name="Vuek A."/>
            <person name="Anishchenko I.M."/>
            <person name="Voigt K."/>
            <person name="de Hoog G.S."/>
            <person name="Smith M.E."/>
            <person name="Heitman J."/>
            <person name="Vilgalys R."/>
            <person name="Stajich J.E."/>
        </authorList>
    </citation>
    <scope>NUCLEOTIDE SEQUENCE [LARGE SCALE GENOMIC DNA]</scope>
    <source>
        <strain evidence="1 2">CBS 357.93</strain>
    </source>
</reference>
<organism evidence="1 2">
    <name type="scientific">Rhizopus azygosporus</name>
    <name type="common">Rhizopus microsporus var. azygosporus</name>
    <dbReference type="NCBI Taxonomy" id="86630"/>
    <lineage>
        <taxon>Eukaryota</taxon>
        <taxon>Fungi</taxon>
        <taxon>Fungi incertae sedis</taxon>
        <taxon>Mucoromycota</taxon>
        <taxon>Mucoromycotina</taxon>
        <taxon>Mucoromycetes</taxon>
        <taxon>Mucorales</taxon>
        <taxon>Mucorineae</taxon>
        <taxon>Rhizopodaceae</taxon>
        <taxon>Rhizopus</taxon>
    </lineage>
</organism>